<evidence type="ECO:0000313" key="4">
    <source>
        <dbReference type="Proteomes" id="UP000759529"/>
    </source>
</evidence>
<sequence>MENFTNEPIDITNLPRYETVNLNALQPKYWNVILLNITAIFLLIGIASAVIIYFVEEIHSMAWLFGLVYVLFLGFTFFLCRISFHKRGFAFREHDVIYRSGILATNTMIIPYNRVQHVALHEGFISRYFDLAKVEIFTAGGDSSDVSIPGIKNEQAEDIKQLLMGKIQKQL</sequence>
<accession>A0ABS2CUQ7</accession>
<keyword evidence="4" id="KW-1185">Reference proteome</keyword>
<proteinExistence type="predicted"/>
<evidence type="ECO:0000256" key="1">
    <source>
        <dbReference type="SAM" id="Phobius"/>
    </source>
</evidence>
<dbReference type="PANTHER" id="PTHR34473:SF2">
    <property type="entry name" value="UPF0699 TRANSMEMBRANE PROTEIN YDBT"/>
    <property type="match status" value="1"/>
</dbReference>
<reference evidence="3 4" key="1">
    <citation type="submission" date="2021-02" db="EMBL/GenBank/DDBJ databases">
        <authorList>
            <person name="Jung H.S."/>
            <person name="Chun B.H."/>
            <person name="Jeon C.O."/>
        </authorList>
    </citation>
    <scope>NUCLEOTIDE SEQUENCE [LARGE SCALE GENOMIC DNA]</scope>
    <source>
        <strain evidence="3 4">LMG 25203</strain>
    </source>
</reference>
<protein>
    <submittedName>
        <fullName evidence="3">PH domain-containing protein</fullName>
    </submittedName>
</protein>
<keyword evidence="1" id="KW-0812">Transmembrane</keyword>
<keyword evidence="1" id="KW-1133">Transmembrane helix</keyword>
<name>A0ABS2CUQ7_9FLAO</name>
<organism evidence="3 4">
    <name type="scientific">Flavobacterium macrobrachii</name>
    <dbReference type="NCBI Taxonomy" id="591204"/>
    <lineage>
        <taxon>Bacteria</taxon>
        <taxon>Pseudomonadati</taxon>
        <taxon>Bacteroidota</taxon>
        <taxon>Flavobacteriia</taxon>
        <taxon>Flavobacteriales</taxon>
        <taxon>Flavobacteriaceae</taxon>
        <taxon>Flavobacterium</taxon>
    </lineage>
</organism>
<feature type="transmembrane region" description="Helical" evidence="1">
    <location>
        <begin position="61"/>
        <end position="84"/>
    </location>
</feature>
<feature type="transmembrane region" description="Helical" evidence="1">
    <location>
        <begin position="32"/>
        <end position="55"/>
    </location>
</feature>
<dbReference type="Pfam" id="PF03703">
    <property type="entry name" value="bPH_2"/>
    <property type="match status" value="1"/>
</dbReference>
<evidence type="ECO:0000313" key="3">
    <source>
        <dbReference type="EMBL" id="MBM6498696.1"/>
    </source>
</evidence>
<keyword evidence="1" id="KW-0472">Membrane</keyword>
<dbReference type="RefSeq" id="WP_187658285.1">
    <property type="nucleotide sequence ID" value="NZ_JACSOD020000448.1"/>
</dbReference>
<dbReference type="Proteomes" id="UP000759529">
    <property type="component" value="Unassembled WGS sequence"/>
</dbReference>
<evidence type="ECO:0000259" key="2">
    <source>
        <dbReference type="Pfam" id="PF03703"/>
    </source>
</evidence>
<dbReference type="EMBL" id="JACSOD020000448">
    <property type="protein sequence ID" value="MBM6498696.1"/>
    <property type="molecule type" value="Genomic_DNA"/>
</dbReference>
<comment type="caution">
    <text evidence="3">The sequence shown here is derived from an EMBL/GenBank/DDBJ whole genome shotgun (WGS) entry which is preliminary data.</text>
</comment>
<feature type="domain" description="YdbS-like PH" evidence="2">
    <location>
        <begin position="88"/>
        <end position="162"/>
    </location>
</feature>
<gene>
    <name evidence="3" type="ORF">H9X54_005185</name>
</gene>
<dbReference type="InterPro" id="IPR005182">
    <property type="entry name" value="YdbS-like_PH"/>
</dbReference>
<dbReference type="PANTHER" id="PTHR34473">
    <property type="entry name" value="UPF0699 TRANSMEMBRANE PROTEIN YDBS"/>
    <property type="match status" value="1"/>
</dbReference>